<feature type="transmembrane region" description="Helical" evidence="1">
    <location>
        <begin position="74"/>
        <end position="92"/>
    </location>
</feature>
<protein>
    <submittedName>
        <fullName evidence="2">Uncharacterized protein</fullName>
    </submittedName>
</protein>
<evidence type="ECO:0000313" key="3">
    <source>
        <dbReference type="Proteomes" id="UP000179381"/>
    </source>
</evidence>
<dbReference type="AlphaFoldDB" id="A0A1F6XEF9"/>
<gene>
    <name evidence="2" type="ORF">A2933_01260</name>
</gene>
<keyword evidence="1" id="KW-1133">Transmembrane helix</keyword>
<evidence type="ECO:0000256" key="1">
    <source>
        <dbReference type="SAM" id="Phobius"/>
    </source>
</evidence>
<keyword evidence="1" id="KW-0472">Membrane</keyword>
<reference evidence="2 3" key="1">
    <citation type="journal article" date="2016" name="Nat. Commun.">
        <title>Thousands of microbial genomes shed light on interconnected biogeochemical processes in an aquifer system.</title>
        <authorList>
            <person name="Anantharaman K."/>
            <person name="Brown C.T."/>
            <person name="Hug L.A."/>
            <person name="Sharon I."/>
            <person name="Castelle C.J."/>
            <person name="Probst A.J."/>
            <person name="Thomas B.C."/>
            <person name="Singh A."/>
            <person name="Wilkins M.J."/>
            <person name="Karaoz U."/>
            <person name="Brodie E.L."/>
            <person name="Williams K.H."/>
            <person name="Hubbard S.S."/>
            <person name="Banfield J.F."/>
        </authorList>
    </citation>
    <scope>NUCLEOTIDE SEQUENCE [LARGE SCALE GENOMIC DNA]</scope>
</reference>
<dbReference type="EMBL" id="MFVH01000013">
    <property type="protein sequence ID" value="OGI92341.1"/>
    <property type="molecule type" value="Genomic_DNA"/>
</dbReference>
<organism evidence="2 3">
    <name type="scientific">Candidatus Nomurabacteria bacterium RIFCSPLOWO2_01_FULL_46_18</name>
    <dbReference type="NCBI Taxonomy" id="1801783"/>
    <lineage>
        <taxon>Bacteria</taxon>
        <taxon>Candidatus Nomuraibacteriota</taxon>
    </lineage>
</organism>
<evidence type="ECO:0000313" key="2">
    <source>
        <dbReference type="EMBL" id="OGI92341.1"/>
    </source>
</evidence>
<name>A0A1F6XEF9_9BACT</name>
<accession>A0A1F6XEF9</accession>
<sequence length="237" mass="26441">MAGSHLLDGARAPPLFLEKKGKFKMAIRTLREAMLRKLVSPLLLDLWMLAPPIKGETRTSPPVKNVRSFRNEAGLIHFLLVSSIGLFFLASVERLWPLNFGPGLIMLLGAYFTYLTGPTRKFVHDAFELAIALGSHSATGLLSKQQLEELAREAMVAALKLIIEMDNTPSMKRYGFDPNDKEWENAQLSEKEARAKARRTYNALARFGLVSGGYGPFYRKALARRAQAFMKATQIAS</sequence>
<feature type="transmembrane region" description="Helical" evidence="1">
    <location>
        <begin position="98"/>
        <end position="117"/>
    </location>
</feature>
<dbReference type="Proteomes" id="UP000179381">
    <property type="component" value="Unassembled WGS sequence"/>
</dbReference>
<keyword evidence="1" id="KW-0812">Transmembrane</keyword>
<comment type="caution">
    <text evidence="2">The sequence shown here is derived from an EMBL/GenBank/DDBJ whole genome shotgun (WGS) entry which is preliminary data.</text>
</comment>
<proteinExistence type="predicted"/>